<gene>
    <name evidence="2" type="ORF">COB11_08715</name>
</gene>
<dbReference type="AlphaFoldDB" id="A0A2A4Y8B1"/>
<comment type="caution">
    <text evidence="2">The sequence shown here is derived from an EMBL/GenBank/DDBJ whole genome shotgun (WGS) entry which is preliminary data.</text>
</comment>
<evidence type="ECO:0000313" key="2">
    <source>
        <dbReference type="EMBL" id="PCI91068.1"/>
    </source>
</evidence>
<dbReference type="Proteomes" id="UP000217838">
    <property type="component" value="Unassembled WGS sequence"/>
</dbReference>
<dbReference type="GO" id="GO:0016758">
    <property type="term" value="F:hexosyltransferase activity"/>
    <property type="evidence" value="ECO:0007669"/>
    <property type="project" value="UniProtKB-ARBA"/>
</dbReference>
<dbReference type="Gene3D" id="3.90.550.10">
    <property type="entry name" value="Spore Coat Polysaccharide Biosynthesis Protein SpsA, Chain A"/>
    <property type="match status" value="1"/>
</dbReference>
<dbReference type="EMBL" id="NVUU01000144">
    <property type="protein sequence ID" value="PCI91068.1"/>
    <property type="molecule type" value="Genomic_DNA"/>
</dbReference>
<organism evidence="2 3">
    <name type="scientific">Aerophobetes bacterium</name>
    <dbReference type="NCBI Taxonomy" id="2030807"/>
    <lineage>
        <taxon>Bacteria</taxon>
        <taxon>Candidatus Aerophobota</taxon>
    </lineage>
</organism>
<dbReference type="PANTHER" id="PTHR22916:SF3">
    <property type="entry name" value="UDP-GLCNAC:BETAGAL BETA-1,3-N-ACETYLGLUCOSAMINYLTRANSFERASE-LIKE PROTEIN 1"/>
    <property type="match status" value="1"/>
</dbReference>
<dbReference type="InterPro" id="IPR029044">
    <property type="entry name" value="Nucleotide-diphossugar_trans"/>
</dbReference>
<dbReference type="PANTHER" id="PTHR22916">
    <property type="entry name" value="GLYCOSYLTRANSFERASE"/>
    <property type="match status" value="1"/>
</dbReference>
<dbReference type="InterPro" id="IPR001173">
    <property type="entry name" value="Glyco_trans_2-like"/>
</dbReference>
<accession>A0A2A4Y8B1</accession>
<evidence type="ECO:0000313" key="3">
    <source>
        <dbReference type="Proteomes" id="UP000217838"/>
    </source>
</evidence>
<sequence>MNPILSISIPTFNRASFLQEALDSVLLQHQEGVEIVISDNGSTDNTQEIIKHYADKHPFIRVCGFKENKGIDQNIVNVVKHAQGEYVQLFSDDDLFTKDLLKTILDEVVKTSPMAICLNHFSFKQRPQSSKPFLPNKRLSFENGRKFFSFCGLGFISSLIFKRKEALEYIDTVKMGKECAHLDIVTRLVLQKQGPFIYLGTGLIAGRAPEIPRYNMINSCIVFQKQLYSELFVQKLICNALYHTLLRKLIFSDLPRIIYRMYRNKIYDAEYIKPLMIEFNKHPIYKSAIVIYFYMNKRIVLFSGSFIKSIISRKKLFKRRGI</sequence>
<reference evidence="3" key="1">
    <citation type="submission" date="2017-08" db="EMBL/GenBank/DDBJ databases">
        <title>A dynamic microbial community with high functional redundancy inhabits the cold, oxic subseafloor aquifer.</title>
        <authorList>
            <person name="Tully B.J."/>
            <person name="Wheat C.G."/>
            <person name="Glazer B.T."/>
            <person name="Huber J.A."/>
        </authorList>
    </citation>
    <scope>NUCLEOTIDE SEQUENCE [LARGE SCALE GENOMIC DNA]</scope>
</reference>
<proteinExistence type="predicted"/>
<evidence type="ECO:0000259" key="1">
    <source>
        <dbReference type="Pfam" id="PF00535"/>
    </source>
</evidence>
<dbReference type="SUPFAM" id="SSF53448">
    <property type="entry name" value="Nucleotide-diphospho-sugar transferases"/>
    <property type="match status" value="1"/>
</dbReference>
<dbReference type="Pfam" id="PF00535">
    <property type="entry name" value="Glycos_transf_2"/>
    <property type="match status" value="1"/>
</dbReference>
<feature type="domain" description="Glycosyltransferase 2-like" evidence="1">
    <location>
        <begin position="6"/>
        <end position="132"/>
    </location>
</feature>
<name>A0A2A4Y8B1_UNCAE</name>
<protein>
    <recommendedName>
        <fullName evidence="1">Glycosyltransferase 2-like domain-containing protein</fullName>
    </recommendedName>
</protein>